<gene>
    <name evidence="1" type="ORF">GCM10009411_34180</name>
</gene>
<name>A0ABQ2RHR5_9GAMM</name>
<protein>
    <submittedName>
        <fullName evidence="1">Uncharacterized protein</fullName>
    </submittedName>
</protein>
<keyword evidence="2" id="KW-1185">Reference proteome</keyword>
<organism evidence="1 2">
    <name type="scientific">Shewanella litoralis</name>
    <dbReference type="NCBI Taxonomy" id="2282700"/>
    <lineage>
        <taxon>Bacteria</taxon>
        <taxon>Pseudomonadati</taxon>
        <taxon>Pseudomonadota</taxon>
        <taxon>Gammaproteobacteria</taxon>
        <taxon>Alteromonadales</taxon>
        <taxon>Shewanellaceae</taxon>
        <taxon>Shewanella</taxon>
    </lineage>
</organism>
<dbReference type="EMBL" id="BMQX01000033">
    <property type="protein sequence ID" value="GGQ31739.1"/>
    <property type="molecule type" value="Genomic_DNA"/>
</dbReference>
<dbReference type="Proteomes" id="UP000619118">
    <property type="component" value="Unassembled WGS sequence"/>
</dbReference>
<comment type="caution">
    <text evidence="1">The sequence shown here is derived from an EMBL/GenBank/DDBJ whole genome shotgun (WGS) entry which is preliminary data.</text>
</comment>
<proteinExistence type="predicted"/>
<evidence type="ECO:0000313" key="2">
    <source>
        <dbReference type="Proteomes" id="UP000619118"/>
    </source>
</evidence>
<evidence type="ECO:0000313" key="1">
    <source>
        <dbReference type="EMBL" id="GGQ31739.1"/>
    </source>
</evidence>
<sequence>MVKSPLIYSYCNASYWRGLLISTIASDDNPFAIPVAAVIGIPLYIRAEAVIPLSAALAGWVRLWH</sequence>
<accession>A0ABQ2RHR5</accession>
<reference evidence="2" key="1">
    <citation type="journal article" date="2019" name="Int. J. Syst. Evol. Microbiol.">
        <title>The Global Catalogue of Microorganisms (GCM) 10K type strain sequencing project: providing services to taxonomists for standard genome sequencing and annotation.</title>
        <authorList>
            <consortium name="The Broad Institute Genomics Platform"/>
            <consortium name="The Broad Institute Genome Sequencing Center for Infectious Disease"/>
            <person name="Wu L."/>
            <person name="Ma J."/>
        </authorList>
    </citation>
    <scope>NUCLEOTIDE SEQUENCE [LARGE SCALE GENOMIC DNA]</scope>
    <source>
        <strain evidence="2">JCM 32306</strain>
    </source>
</reference>